<accession>A0A0G1S4J6</accession>
<proteinExistence type="predicted"/>
<evidence type="ECO:0000313" key="1">
    <source>
        <dbReference type="EMBL" id="KKU64306.1"/>
    </source>
</evidence>
<sequence length="105" mass="11947">MKETGSICPIIGRRCPYKENCYNCGYARDALKEHVWPGDAYEITGNKSTPDERKLIFTRKAPSRNPSRKGISGVRVVGGNTYWIHDPVYLKNQSSLWHAIKSSFK</sequence>
<name>A0A0G1S4J6_9BACT</name>
<gene>
    <name evidence="1" type="ORF">UX86_C0010G0036</name>
</gene>
<reference evidence="1 2" key="1">
    <citation type="journal article" date="2015" name="Nature">
        <title>rRNA introns, odd ribosomes, and small enigmatic genomes across a large radiation of phyla.</title>
        <authorList>
            <person name="Brown C.T."/>
            <person name="Hug L.A."/>
            <person name="Thomas B.C."/>
            <person name="Sharon I."/>
            <person name="Castelle C.J."/>
            <person name="Singh A."/>
            <person name="Wilkins M.J."/>
            <person name="Williams K.H."/>
            <person name="Banfield J.F."/>
        </authorList>
    </citation>
    <scope>NUCLEOTIDE SEQUENCE [LARGE SCALE GENOMIC DNA]</scope>
</reference>
<dbReference type="Proteomes" id="UP000034502">
    <property type="component" value="Unassembled WGS sequence"/>
</dbReference>
<dbReference type="STRING" id="1618364.UX86_C0010G0036"/>
<evidence type="ECO:0000313" key="2">
    <source>
        <dbReference type="Proteomes" id="UP000034502"/>
    </source>
</evidence>
<protein>
    <submittedName>
        <fullName evidence="1">Uncharacterized protein</fullName>
    </submittedName>
</protein>
<organism evidence="1 2">
    <name type="scientific">Candidatus Amesbacteria bacterium GW2011_GWC1_47_15</name>
    <dbReference type="NCBI Taxonomy" id="1618364"/>
    <lineage>
        <taxon>Bacteria</taxon>
        <taxon>Candidatus Amesiibacteriota</taxon>
    </lineage>
</organism>
<dbReference type="EMBL" id="LCNU01000010">
    <property type="protein sequence ID" value="KKU64306.1"/>
    <property type="molecule type" value="Genomic_DNA"/>
</dbReference>
<comment type="caution">
    <text evidence="1">The sequence shown here is derived from an EMBL/GenBank/DDBJ whole genome shotgun (WGS) entry which is preliminary data.</text>
</comment>
<dbReference type="AlphaFoldDB" id="A0A0G1S4J6"/>